<dbReference type="PIRSF" id="PIRSF003128">
    <property type="entry name" value="RecN"/>
    <property type="match status" value="1"/>
</dbReference>
<name>A0A926URF5_9CYAN</name>
<sequence length="619" mass="69453">MLLNLKIENFALIDRLELDLYAGLNILTGETGAGKSIILDALDVALGGKVSVRMVRTGETRANIEATFSTNTAIAQWLTAQEIEALDADTLICSREITAKSNRTRVNGVVVNKQQIQDLRDRLVEITAQGQTILLSQSQQQREWLDNFGDQLLKNAISAQRQKVAKLFEAKERSRKALFERQQNERNRLQHLDMLQYQLKELEAANLGEPDELEQLQSDRQRLVHGVELQKQGYAVYEALYQNEGGLACADLLGKAEIMLTEMTTWDQEVASILELVSSALAQVEEAGRQINNYTNRLESDPEQLESIEQRINQLKQICRKYGTLPEAIAYTEKLQMELAELTDQSTSIEDLERQAAADAEALVKASQKLTELRRQTAIALEQSQVTNLKMLAMEKVRFQVGLYPMEPTATGSDRIVFEFSPNLGEPLQPLAETASGGEMSRFLLALKTCFINLKPLDQKNQKIQKEHKERKTQDLQEEPIRANTMVFDEIDTGVSGRVAKAIATQLWQISRSSQVLCVTHQPLIAAIADQHFHVSKQITGDRTQVQIRLLELAERKQELAQIVSGQVFEEEKKEGKGKKEKGKSLNDSANNINSSEVQAIAFAESLLEQALAIKTSNR</sequence>
<keyword evidence="3" id="KW-0547">Nucleotide-binding</keyword>
<dbReference type="PANTHER" id="PTHR11059">
    <property type="entry name" value="DNA REPAIR PROTEIN RECN"/>
    <property type="match status" value="1"/>
</dbReference>
<dbReference type="AlphaFoldDB" id="A0A926URF5"/>
<keyword evidence="12" id="KW-1185">Reference proteome</keyword>
<evidence type="ECO:0000256" key="4">
    <source>
        <dbReference type="ARBA" id="ARBA00022763"/>
    </source>
</evidence>
<evidence type="ECO:0000256" key="6">
    <source>
        <dbReference type="ARBA" id="ARBA00023204"/>
    </source>
</evidence>
<feature type="domain" description="Rad50/SbcC-type AAA" evidence="10">
    <location>
        <begin position="5"/>
        <end position="203"/>
    </location>
</feature>
<protein>
    <recommendedName>
        <fullName evidence="2">DNA repair protein RecN</fullName>
    </recommendedName>
    <alternativeName>
        <fullName evidence="7">Recombination protein N</fullName>
    </alternativeName>
</protein>
<keyword evidence="6" id="KW-0234">DNA repair</keyword>
<evidence type="ECO:0000313" key="12">
    <source>
        <dbReference type="Proteomes" id="UP000631421"/>
    </source>
</evidence>
<dbReference type="GO" id="GO:0016887">
    <property type="term" value="F:ATP hydrolysis activity"/>
    <property type="evidence" value="ECO:0007669"/>
    <property type="project" value="InterPro"/>
</dbReference>
<keyword evidence="4" id="KW-0227">DNA damage</keyword>
<evidence type="ECO:0000256" key="9">
    <source>
        <dbReference type="SAM" id="MobiDB-lite"/>
    </source>
</evidence>
<keyword evidence="8" id="KW-0175">Coiled coil</keyword>
<proteinExistence type="inferred from homology"/>
<evidence type="ECO:0000313" key="11">
    <source>
        <dbReference type="EMBL" id="MBD2149368.1"/>
    </source>
</evidence>
<dbReference type="PANTHER" id="PTHR11059:SF0">
    <property type="entry name" value="DNA REPAIR PROTEIN RECN"/>
    <property type="match status" value="1"/>
</dbReference>
<evidence type="ECO:0000256" key="8">
    <source>
        <dbReference type="SAM" id="Coils"/>
    </source>
</evidence>
<gene>
    <name evidence="11" type="ORF">H6F44_04400</name>
</gene>
<evidence type="ECO:0000259" key="10">
    <source>
        <dbReference type="Pfam" id="PF13476"/>
    </source>
</evidence>
<dbReference type="EMBL" id="JACJPY010000008">
    <property type="protein sequence ID" value="MBD2149368.1"/>
    <property type="molecule type" value="Genomic_DNA"/>
</dbReference>
<accession>A0A926URF5</accession>
<evidence type="ECO:0000256" key="2">
    <source>
        <dbReference type="ARBA" id="ARBA00021315"/>
    </source>
</evidence>
<dbReference type="InterPro" id="IPR038729">
    <property type="entry name" value="Rad50/SbcC_AAA"/>
</dbReference>
<dbReference type="Gene3D" id="3.40.50.300">
    <property type="entry name" value="P-loop containing nucleotide triphosphate hydrolases"/>
    <property type="match status" value="2"/>
</dbReference>
<evidence type="ECO:0000256" key="7">
    <source>
        <dbReference type="ARBA" id="ARBA00033408"/>
    </source>
</evidence>
<dbReference type="GO" id="GO:0006302">
    <property type="term" value="P:double-strand break repair"/>
    <property type="evidence" value="ECO:0007669"/>
    <property type="project" value="InterPro"/>
</dbReference>
<dbReference type="CDD" id="cd03241">
    <property type="entry name" value="ABC_RecN"/>
    <property type="match status" value="2"/>
</dbReference>
<dbReference type="Proteomes" id="UP000631421">
    <property type="component" value="Unassembled WGS sequence"/>
</dbReference>
<reference evidence="11" key="2">
    <citation type="submission" date="2020-08" db="EMBL/GenBank/DDBJ databases">
        <authorList>
            <person name="Chen M."/>
            <person name="Teng W."/>
            <person name="Zhao L."/>
            <person name="Hu C."/>
            <person name="Zhou Y."/>
            <person name="Han B."/>
            <person name="Song L."/>
            <person name="Shu W."/>
        </authorList>
    </citation>
    <scope>NUCLEOTIDE SEQUENCE</scope>
    <source>
        <strain evidence="11">FACHB-1277</strain>
    </source>
</reference>
<dbReference type="SUPFAM" id="SSF52540">
    <property type="entry name" value="P-loop containing nucleoside triphosphate hydrolases"/>
    <property type="match status" value="1"/>
</dbReference>
<dbReference type="RefSeq" id="WP_190349740.1">
    <property type="nucleotide sequence ID" value="NZ_JACJPY010000008.1"/>
</dbReference>
<dbReference type="Pfam" id="PF13476">
    <property type="entry name" value="AAA_23"/>
    <property type="match status" value="1"/>
</dbReference>
<dbReference type="InterPro" id="IPR027417">
    <property type="entry name" value="P-loop_NTPase"/>
</dbReference>
<evidence type="ECO:0000256" key="1">
    <source>
        <dbReference type="ARBA" id="ARBA00009441"/>
    </source>
</evidence>
<evidence type="ECO:0000256" key="5">
    <source>
        <dbReference type="ARBA" id="ARBA00022840"/>
    </source>
</evidence>
<comment type="similarity">
    <text evidence="1">Belongs to the RecN family.</text>
</comment>
<feature type="region of interest" description="Disordered" evidence="9">
    <location>
        <begin position="571"/>
        <end position="591"/>
    </location>
</feature>
<dbReference type="GO" id="GO:0043590">
    <property type="term" value="C:bacterial nucleoid"/>
    <property type="evidence" value="ECO:0007669"/>
    <property type="project" value="TreeGrafter"/>
</dbReference>
<organism evidence="11 12">
    <name type="scientific">Pseudanabaena cinerea FACHB-1277</name>
    <dbReference type="NCBI Taxonomy" id="2949581"/>
    <lineage>
        <taxon>Bacteria</taxon>
        <taxon>Bacillati</taxon>
        <taxon>Cyanobacteriota</taxon>
        <taxon>Cyanophyceae</taxon>
        <taxon>Pseudanabaenales</taxon>
        <taxon>Pseudanabaenaceae</taxon>
        <taxon>Pseudanabaena</taxon>
        <taxon>Pseudanabaena cinerea</taxon>
    </lineage>
</organism>
<dbReference type="InterPro" id="IPR004604">
    <property type="entry name" value="DNA_recomb/repair_RecN"/>
</dbReference>
<comment type="caution">
    <text evidence="11">The sequence shown here is derived from an EMBL/GenBank/DDBJ whole genome shotgun (WGS) entry which is preliminary data.</text>
</comment>
<evidence type="ECO:0000256" key="3">
    <source>
        <dbReference type="ARBA" id="ARBA00022741"/>
    </source>
</evidence>
<dbReference type="GO" id="GO:0009432">
    <property type="term" value="P:SOS response"/>
    <property type="evidence" value="ECO:0007669"/>
    <property type="project" value="TreeGrafter"/>
</dbReference>
<reference evidence="11" key="1">
    <citation type="journal article" date="2015" name="ISME J.">
        <title>Draft Genome Sequence of Streptomyces incarnatus NRRL8089, which Produces the Nucleoside Antibiotic Sinefungin.</title>
        <authorList>
            <person name="Oshima K."/>
            <person name="Hattori M."/>
            <person name="Shimizu H."/>
            <person name="Fukuda K."/>
            <person name="Nemoto M."/>
            <person name="Inagaki K."/>
            <person name="Tamura T."/>
        </authorList>
    </citation>
    <scope>NUCLEOTIDE SEQUENCE</scope>
    <source>
        <strain evidence="11">FACHB-1277</strain>
    </source>
</reference>
<dbReference type="GO" id="GO:0005524">
    <property type="term" value="F:ATP binding"/>
    <property type="evidence" value="ECO:0007669"/>
    <property type="project" value="UniProtKB-KW"/>
</dbReference>
<dbReference type="GO" id="GO:0006310">
    <property type="term" value="P:DNA recombination"/>
    <property type="evidence" value="ECO:0007669"/>
    <property type="project" value="InterPro"/>
</dbReference>
<keyword evidence="5" id="KW-0067">ATP-binding</keyword>
<feature type="coiled-coil region" evidence="8">
    <location>
        <begin position="335"/>
        <end position="369"/>
    </location>
</feature>